<dbReference type="RefSeq" id="WP_012718836.1">
    <property type="nucleotide sequence ID" value="NC_012632.1"/>
</dbReference>
<dbReference type="KEGG" id="sim:M1627_1510"/>
<organism evidence="2 3">
    <name type="scientific">Saccharolobus islandicus (strain M.16.27)</name>
    <name type="common">Sulfolobus islandicus</name>
    <dbReference type="NCBI Taxonomy" id="427318"/>
    <lineage>
        <taxon>Archaea</taxon>
        <taxon>Thermoproteota</taxon>
        <taxon>Thermoprotei</taxon>
        <taxon>Sulfolobales</taxon>
        <taxon>Sulfolobaceae</taxon>
        <taxon>Saccharolobus</taxon>
    </lineage>
</organism>
<accession>C3N5W7</accession>
<name>C3N5W7_SACI3</name>
<feature type="coiled-coil region" evidence="1">
    <location>
        <begin position="32"/>
        <end position="59"/>
    </location>
</feature>
<proteinExistence type="predicted"/>
<evidence type="ECO:0000256" key="1">
    <source>
        <dbReference type="SAM" id="Coils"/>
    </source>
</evidence>
<evidence type="ECO:0000313" key="2">
    <source>
        <dbReference type="EMBL" id="ACP55392.1"/>
    </source>
</evidence>
<dbReference type="GeneID" id="84055965"/>
<gene>
    <name evidence="2" type="ordered locus">M1627_1510</name>
</gene>
<keyword evidence="1" id="KW-0175">Coiled coil</keyword>
<evidence type="ECO:0000313" key="3">
    <source>
        <dbReference type="Proteomes" id="UP000002307"/>
    </source>
</evidence>
<sequence length="86" mass="10462">MRISGKKLEEFCYADRYYSEYVAFCFDAKVSIDDVELDNRDIEELVDRYEDEIIEILRDKGYRITESNKNSKVNLQNYKKLEEWMK</sequence>
<dbReference type="HOGENOM" id="CLU_2490600_0_0_2"/>
<dbReference type="Proteomes" id="UP000002307">
    <property type="component" value="Chromosome"/>
</dbReference>
<dbReference type="EMBL" id="CP001401">
    <property type="protein sequence ID" value="ACP55392.1"/>
    <property type="molecule type" value="Genomic_DNA"/>
</dbReference>
<reference evidence="2 3" key="1">
    <citation type="journal article" date="2009" name="Proc. Natl. Acad. Sci. U.S.A.">
        <title>Biogeography of the Sulfolobus islandicus pan-genome.</title>
        <authorList>
            <person name="Reno M.L."/>
            <person name="Held N.L."/>
            <person name="Fields C.J."/>
            <person name="Burke P.V."/>
            <person name="Whitaker R.J."/>
        </authorList>
    </citation>
    <scope>NUCLEOTIDE SEQUENCE [LARGE SCALE GENOMIC DNA]</scope>
    <source>
        <strain evidence="2 3">M.16.27</strain>
    </source>
</reference>
<protein>
    <submittedName>
        <fullName evidence="2">Uncharacterized protein</fullName>
    </submittedName>
</protein>
<dbReference type="AlphaFoldDB" id="C3N5W7"/>